<dbReference type="PANTHER" id="PTHR43569:SF1">
    <property type="entry name" value="BLL3371 PROTEIN"/>
    <property type="match status" value="1"/>
</dbReference>
<dbReference type="Pfam" id="PF04909">
    <property type="entry name" value="Amidohydro_2"/>
    <property type="match status" value="1"/>
</dbReference>
<dbReference type="InterPro" id="IPR052350">
    <property type="entry name" value="Metallo-dep_Lactonases"/>
</dbReference>
<proteinExistence type="inferred from homology"/>
<evidence type="ECO:0000256" key="1">
    <source>
        <dbReference type="ARBA" id="ARBA00038310"/>
    </source>
</evidence>
<protein>
    <recommendedName>
        <fullName evidence="2">Amidohydrolase-related domain-containing protein</fullName>
    </recommendedName>
</protein>
<accession>A0A382ICN1</accession>
<evidence type="ECO:0000259" key="2">
    <source>
        <dbReference type="Pfam" id="PF04909"/>
    </source>
</evidence>
<name>A0A382ICN1_9ZZZZ</name>
<dbReference type="EMBL" id="UINC01066200">
    <property type="protein sequence ID" value="SVB96653.1"/>
    <property type="molecule type" value="Genomic_DNA"/>
</dbReference>
<feature type="domain" description="Amidohydrolase-related" evidence="2">
    <location>
        <begin position="62"/>
        <end position="298"/>
    </location>
</feature>
<dbReference type="GO" id="GO:0016787">
    <property type="term" value="F:hydrolase activity"/>
    <property type="evidence" value="ECO:0007669"/>
    <property type="project" value="InterPro"/>
</dbReference>
<dbReference type="InterPro" id="IPR006680">
    <property type="entry name" value="Amidohydro-rel"/>
</dbReference>
<evidence type="ECO:0000313" key="3">
    <source>
        <dbReference type="EMBL" id="SVB96653.1"/>
    </source>
</evidence>
<gene>
    <name evidence="3" type="ORF">METZ01_LOCUS249507</name>
</gene>
<dbReference type="PANTHER" id="PTHR43569">
    <property type="entry name" value="AMIDOHYDROLASE"/>
    <property type="match status" value="1"/>
</dbReference>
<dbReference type="InterPro" id="IPR032466">
    <property type="entry name" value="Metal_Hydrolase"/>
</dbReference>
<organism evidence="3">
    <name type="scientific">marine metagenome</name>
    <dbReference type="NCBI Taxonomy" id="408172"/>
    <lineage>
        <taxon>unclassified sequences</taxon>
        <taxon>metagenomes</taxon>
        <taxon>ecological metagenomes</taxon>
    </lineage>
</organism>
<reference evidence="3" key="1">
    <citation type="submission" date="2018-05" db="EMBL/GenBank/DDBJ databases">
        <authorList>
            <person name="Lanie J.A."/>
            <person name="Ng W.-L."/>
            <person name="Kazmierczak K.M."/>
            <person name="Andrzejewski T.M."/>
            <person name="Davidsen T.M."/>
            <person name="Wayne K.J."/>
            <person name="Tettelin H."/>
            <person name="Glass J.I."/>
            <person name="Rusch D."/>
            <person name="Podicherti R."/>
            <person name="Tsui H.-C.T."/>
            <person name="Winkler M.E."/>
        </authorList>
    </citation>
    <scope>NUCLEOTIDE SEQUENCE</scope>
</reference>
<dbReference type="Gene3D" id="3.20.20.140">
    <property type="entry name" value="Metal-dependent hydrolases"/>
    <property type="match status" value="1"/>
</dbReference>
<comment type="similarity">
    <text evidence="1">Belongs to the metallo-dependent hydrolases superfamily.</text>
</comment>
<sequence>SGMDYLLEDLWADTGSGHKVERTVFVECRASYRTDGPEELRPVGETEFVAGIAADSQAGPGARIAGIVAHADLTLGEAVEVVLEAHEEAGRGLFRGIRHAGAHAEHPEVMMIPGRAPPGLFADKAFRNGVRRLGKLGYTYESWHYHYQLREFAELARAAPDTTIILDHFGTPLGVGPYESRREEIFDCWRDDIETLAGCPNVVAKLGGLAMPDNGFGWHLAERPATSDELVEAQGRYYLHAIECFGPDRCMFESNFPVDRLSVSYRVLYNALKKIGREFSEEEQTAMFSGTASRIYRI</sequence>
<feature type="non-terminal residue" evidence="3">
    <location>
        <position position="1"/>
    </location>
</feature>
<dbReference type="AlphaFoldDB" id="A0A382ICN1"/>
<dbReference type="SUPFAM" id="SSF51556">
    <property type="entry name" value="Metallo-dependent hydrolases"/>
    <property type="match status" value="1"/>
</dbReference>